<proteinExistence type="predicted"/>
<keyword evidence="1" id="KW-0812">Transmembrane</keyword>
<dbReference type="EMBL" id="BARU01001839">
    <property type="protein sequence ID" value="GAH21282.1"/>
    <property type="molecule type" value="Genomic_DNA"/>
</dbReference>
<dbReference type="AlphaFoldDB" id="X1DM51"/>
<reference evidence="2" key="1">
    <citation type="journal article" date="2014" name="Front. Microbiol.">
        <title>High frequency of phylogenetically diverse reductive dehalogenase-homologous genes in deep subseafloor sedimentary metagenomes.</title>
        <authorList>
            <person name="Kawai M."/>
            <person name="Futagami T."/>
            <person name="Toyoda A."/>
            <person name="Takaki Y."/>
            <person name="Nishi S."/>
            <person name="Hori S."/>
            <person name="Arai W."/>
            <person name="Tsubouchi T."/>
            <person name="Morono Y."/>
            <person name="Uchiyama I."/>
            <person name="Ito T."/>
            <person name="Fujiyama A."/>
            <person name="Inagaki F."/>
            <person name="Takami H."/>
        </authorList>
    </citation>
    <scope>NUCLEOTIDE SEQUENCE</scope>
    <source>
        <strain evidence="2">Expedition CK06-06</strain>
    </source>
</reference>
<keyword evidence="1" id="KW-1133">Transmembrane helix</keyword>
<evidence type="ECO:0000313" key="2">
    <source>
        <dbReference type="EMBL" id="GAH21282.1"/>
    </source>
</evidence>
<feature type="non-terminal residue" evidence="2">
    <location>
        <position position="43"/>
    </location>
</feature>
<keyword evidence="1" id="KW-0472">Membrane</keyword>
<organism evidence="2">
    <name type="scientific">marine sediment metagenome</name>
    <dbReference type="NCBI Taxonomy" id="412755"/>
    <lineage>
        <taxon>unclassified sequences</taxon>
        <taxon>metagenomes</taxon>
        <taxon>ecological metagenomes</taxon>
    </lineage>
</organism>
<accession>X1DM51</accession>
<name>X1DM51_9ZZZZ</name>
<feature type="transmembrane region" description="Helical" evidence="1">
    <location>
        <begin position="12"/>
        <end position="29"/>
    </location>
</feature>
<sequence length="43" mass="4768">MDDYVESLFSKPIVVAIFLLATALFLWLGELRGRPIEAGITNS</sequence>
<protein>
    <submittedName>
        <fullName evidence="2">Uncharacterized protein</fullName>
    </submittedName>
</protein>
<comment type="caution">
    <text evidence="2">The sequence shown here is derived from an EMBL/GenBank/DDBJ whole genome shotgun (WGS) entry which is preliminary data.</text>
</comment>
<gene>
    <name evidence="2" type="ORF">S03H2_04594</name>
</gene>
<evidence type="ECO:0000256" key="1">
    <source>
        <dbReference type="SAM" id="Phobius"/>
    </source>
</evidence>